<keyword evidence="4" id="KW-0732">Signal</keyword>
<evidence type="ECO:0000256" key="1">
    <source>
        <dbReference type="SAM" id="Coils"/>
    </source>
</evidence>
<keyword evidence="3" id="KW-0472">Membrane</keyword>
<sequence>MGGRVRATRRWTWALALCALALALVSGRGAIAQDSSTVNAGAVGRCHRELADAKSRVAAAEGRAMRETSARKRLEHEVARLEEALEEARRRTDYAHMATTMAKEAGERAKKLATEAKPILKRAVKEAKPMMERAARAAKPMVQRAGKRARTTYEKEIRRMKKVWSPLRRRVKTKMRQHDGLRRYATDDNIEFAFQAAYTLFLAWAVMRVMGVINHVAFGRRARPAQRVPRDVRRKSVELRPLSPDPRG</sequence>
<evidence type="ECO:0000256" key="3">
    <source>
        <dbReference type="SAM" id="Phobius"/>
    </source>
</evidence>
<dbReference type="GeneID" id="9834495"/>
<evidence type="ECO:0000313" key="6">
    <source>
        <dbReference type="Proteomes" id="UP000009170"/>
    </source>
</evidence>
<feature type="coiled-coil region" evidence="1">
    <location>
        <begin position="64"/>
        <end position="91"/>
    </location>
</feature>
<keyword evidence="1" id="KW-0175">Coiled coil</keyword>
<dbReference type="KEGG" id="ota:OT_ostta05g04150"/>
<protein>
    <submittedName>
        <fullName evidence="5">Unnamed product</fullName>
    </submittedName>
</protein>
<dbReference type="Proteomes" id="UP000009170">
    <property type="component" value="Unassembled WGS sequence"/>
</dbReference>
<evidence type="ECO:0000256" key="4">
    <source>
        <dbReference type="SAM" id="SignalP"/>
    </source>
</evidence>
<feature type="signal peptide" evidence="4">
    <location>
        <begin position="1"/>
        <end position="23"/>
    </location>
</feature>
<feature type="chain" id="PRO_5001860146" evidence="4">
    <location>
        <begin position="24"/>
        <end position="248"/>
    </location>
</feature>
<comment type="caution">
    <text evidence="5">The sequence shown here is derived from an EMBL/GenBank/DDBJ whole genome shotgun (WGS) entry which is preliminary data.</text>
</comment>
<evidence type="ECO:0000256" key="2">
    <source>
        <dbReference type="SAM" id="MobiDB-lite"/>
    </source>
</evidence>
<evidence type="ECO:0000313" key="5">
    <source>
        <dbReference type="EMBL" id="CEF98111.1"/>
    </source>
</evidence>
<proteinExistence type="predicted"/>
<gene>
    <name evidence="5" type="ORF">OT_ostta05g04150</name>
</gene>
<feature type="compositionally biased region" description="Basic and acidic residues" evidence="2">
    <location>
        <begin position="228"/>
        <end position="238"/>
    </location>
</feature>
<keyword evidence="3" id="KW-0812">Transmembrane</keyword>
<feature type="region of interest" description="Disordered" evidence="2">
    <location>
        <begin position="223"/>
        <end position="248"/>
    </location>
</feature>
<accession>A0A090M1P2</accession>
<dbReference type="RefSeq" id="XP_003079521.2">
    <property type="nucleotide sequence ID" value="XM_003079473.2"/>
</dbReference>
<keyword evidence="6" id="KW-1185">Reference proteome</keyword>
<reference evidence="5 6" key="2">
    <citation type="journal article" date="2014" name="BMC Genomics">
        <title>An improved genome of the model marine alga Ostreococcus tauri unfolds by assessing Illumina de novo assemblies.</title>
        <authorList>
            <person name="Blanc-Mathieu R."/>
            <person name="Verhelst B."/>
            <person name="Derelle E."/>
            <person name="Rombauts S."/>
            <person name="Bouget F.Y."/>
            <person name="Carre I."/>
            <person name="Chateau A."/>
            <person name="Eyre-Walker A."/>
            <person name="Grimsley N."/>
            <person name="Moreau H."/>
            <person name="Piegu B."/>
            <person name="Rivals E."/>
            <person name="Schackwitz W."/>
            <person name="Van de Peer Y."/>
            <person name="Piganeau G."/>
        </authorList>
    </citation>
    <scope>NUCLEOTIDE SEQUENCE [LARGE SCALE GENOMIC DNA]</scope>
    <source>
        <strain evidence="6">OTTH 0595 / CCAP 157/2 / RCC745</strain>
    </source>
</reference>
<keyword evidence="3" id="KW-1133">Transmembrane helix</keyword>
<dbReference type="InParanoid" id="A0A090M1P2"/>
<feature type="transmembrane region" description="Helical" evidence="3">
    <location>
        <begin position="196"/>
        <end position="217"/>
    </location>
</feature>
<reference evidence="6" key="1">
    <citation type="journal article" date="2006" name="Proc. Natl. Acad. Sci. U.S.A.">
        <title>Genome analysis of the smallest free-living eukaryote Ostreococcus tauri unveils many unique features.</title>
        <authorList>
            <person name="Derelle E."/>
            <person name="Ferraz C."/>
            <person name="Rombauts S."/>
            <person name="Rouze P."/>
            <person name="Worden A.Z."/>
            <person name="Robbens S."/>
            <person name="Partensky F."/>
            <person name="Degroeve S."/>
            <person name="Echeynie S."/>
            <person name="Cooke R."/>
            <person name="Saeys Y."/>
            <person name="Wuyts J."/>
            <person name="Jabbari K."/>
            <person name="Bowler C."/>
            <person name="Panaud O."/>
            <person name="Piegu B."/>
            <person name="Ball S.G."/>
            <person name="Ral J.-P."/>
            <person name="Bouget F.-Y."/>
            <person name="Piganeau G."/>
            <person name="De Baets B."/>
            <person name="Picard A."/>
            <person name="Delseny M."/>
            <person name="Demaille J."/>
            <person name="Van de Peer Y."/>
            <person name="Moreau H."/>
        </authorList>
    </citation>
    <scope>NUCLEOTIDE SEQUENCE [LARGE SCALE GENOMIC DNA]</scope>
    <source>
        <strain evidence="6">OTTH 0595 / CCAP 157/2 / RCC745</strain>
    </source>
</reference>
<name>A0A090M1P2_OSTTA</name>
<organism evidence="5 6">
    <name type="scientific">Ostreococcus tauri</name>
    <name type="common">Marine green alga</name>
    <dbReference type="NCBI Taxonomy" id="70448"/>
    <lineage>
        <taxon>Eukaryota</taxon>
        <taxon>Viridiplantae</taxon>
        <taxon>Chlorophyta</taxon>
        <taxon>Mamiellophyceae</taxon>
        <taxon>Mamiellales</taxon>
        <taxon>Bathycoccaceae</taxon>
        <taxon>Ostreococcus</taxon>
    </lineage>
</organism>
<dbReference type="AlphaFoldDB" id="A0A090M1P2"/>
<dbReference type="EMBL" id="CAID01000005">
    <property type="protein sequence ID" value="CEF98111.1"/>
    <property type="molecule type" value="Genomic_DNA"/>
</dbReference>